<dbReference type="AlphaFoldDB" id="A9IWX0"/>
<protein>
    <submittedName>
        <fullName evidence="1">Uncharacterized protein</fullName>
    </submittedName>
</protein>
<dbReference type="HOGENOM" id="CLU_3004859_0_0_5"/>
<sequence>MKIGLHLYAFNIFPKLGSFPILEIMLDRYAISSLALWHIKEGTVFKAFIQLNMSLK</sequence>
<dbReference type="EMBL" id="AM260525">
    <property type="protein sequence ID" value="CAK02059.1"/>
    <property type="molecule type" value="Genomic_DNA"/>
</dbReference>
<evidence type="ECO:0000313" key="1">
    <source>
        <dbReference type="EMBL" id="CAK02059.1"/>
    </source>
</evidence>
<keyword evidence="2" id="KW-1185">Reference proteome</keyword>
<gene>
    <name evidence="1" type="ordered locus">BT_1775</name>
</gene>
<name>A9IWX0_BART1</name>
<dbReference type="Proteomes" id="UP000001592">
    <property type="component" value="Chromosome"/>
</dbReference>
<accession>A9IWX0</accession>
<evidence type="ECO:0000313" key="2">
    <source>
        <dbReference type="Proteomes" id="UP000001592"/>
    </source>
</evidence>
<proteinExistence type="predicted"/>
<reference evidence="1 2" key="1">
    <citation type="journal article" date="2007" name="Nat. Genet.">
        <title>Genomic analysis of Bartonella identifies type IV secretion systems as host adaptability factors.</title>
        <authorList>
            <person name="Saenz H.L."/>
            <person name="Engel P."/>
            <person name="Stoeckli M.C."/>
            <person name="Lanz C."/>
            <person name="Raddatz G."/>
            <person name="Vayssier-Taussat M."/>
            <person name="Birtles R."/>
            <person name="Schuster S.C."/>
            <person name="Dehio C."/>
        </authorList>
    </citation>
    <scope>NUCLEOTIDE SEQUENCE [LARGE SCALE GENOMIC DNA]</scope>
    <source>
        <strain evidence="2">DSM 28219 / CCUG 45778 / CIP 105476 / IBS 506</strain>
    </source>
</reference>
<dbReference type="KEGG" id="btr:BT_1775"/>
<organism evidence="1 2">
    <name type="scientific">Bartonella tribocorum (strain DSM 28219 / CCUG 45778 / CIP 105476 / IBS 506)</name>
    <dbReference type="NCBI Taxonomy" id="382640"/>
    <lineage>
        <taxon>Bacteria</taxon>
        <taxon>Pseudomonadati</taxon>
        <taxon>Pseudomonadota</taxon>
        <taxon>Alphaproteobacteria</taxon>
        <taxon>Hyphomicrobiales</taxon>
        <taxon>Bartonellaceae</taxon>
        <taxon>Bartonella</taxon>
    </lineage>
</organism>